<dbReference type="InterPro" id="IPR001623">
    <property type="entry name" value="DnaJ_domain"/>
</dbReference>
<dbReference type="OrthoDB" id="448954at2759"/>
<dbReference type="SUPFAM" id="SSF46565">
    <property type="entry name" value="Chaperone J-domain"/>
    <property type="match status" value="1"/>
</dbReference>
<dbReference type="GO" id="GO:0044571">
    <property type="term" value="P:[2Fe-2S] cluster assembly"/>
    <property type="evidence" value="ECO:0007669"/>
    <property type="project" value="InterPro"/>
</dbReference>
<dbReference type="PANTHER" id="PTHR14021:SF15">
    <property type="entry name" value="IRON-SULFUR CLUSTER CO-CHAPERONE PROTEIN HSCB"/>
    <property type="match status" value="1"/>
</dbReference>
<dbReference type="Proteomes" id="UP000410492">
    <property type="component" value="Unassembled WGS sequence"/>
</dbReference>
<dbReference type="PROSITE" id="PS50076">
    <property type="entry name" value="DNAJ_2"/>
    <property type="match status" value="1"/>
</dbReference>
<gene>
    <name evidence="5" type="ORF">CALMAC_LOCUS9332</name>
</gene>
<evidence type="ECO:0000313" key="5">
    <source>
        <dbReference type="EMBL" id="VEN47617.1"/>
    </source>
</evidence>
<dbReference type="GO" id="GO:0051087">
    <property type="term" value="F:protein-folding chaperone binding"/>
    <property type="evidence" value="ECO:0007669"/>
    <property type="project" value="InterPro"/>
</dbReference>
<dbReference type="Gene3D" id="1.20.1280.20">
    <property type="entry name" value="HscB, C-terminal domain"/>
    <property type="match status" value="1"/>
</dbReference>
<dbReference type="EMBL" id="CAACVG010007918">
    <property type="protein sequence ID" value="VEN47617.1"/>
    <property type="molecule type" value="Genomic_DNA"/>
</dbReference>
<keyword evidence="2" id="KW-0143">Chaperone</keyword>
<feature type="coiled-coil region" evidence="3">
    <location>
        <begin position="215"/>
        <end position="252"/>
    </location>
</feature>
<dbReference type="GO" id="GO:0051259">
    <property type="term" value="P:protein complex oligomerization"/>
    <property type="evidence" value="ECO:0007669"/>
    <property type="project" value="InterPro"/>
</dbReference>
<comment type="similarity">
    <text evidence="1">Belongs to the HscB family.</text>
</comment>
<protein>
    <recommendedName>
        <fullName evidence="4">J domain-containing protein</fullName>
    </recommendedName>
</protein>
<dbReference type="InterPro" id="IPR009073">
    <property type="entry name" value="HscB_oligo_C"/>
</dbReference>
<keyword evidence="6" id="KW-1185">Reference proteome</keyword>
<proteinExistence type="inferred from homology"/>
<evidence type="ECO:0000256" key="1">
    <source>
        <dbReference type="ARBA" id="ARBA00010476"/>
    </source>
</evidence>
<dbReference type="InterPro" id="IPR036386">
    <property type="entry name" value="HscB_C_sf"/>
</dbReference>
<dbReference type="Pfam" id="PF00226">
    <property type="entry name" value="DnaJ"/>
    <property type="match status" value="1"/>
</dbReference>
<dbReference type="InterPro" id="IPR036869">
    <property type="entry name" value="J_dom_sf"/>
</dbReference>
<dbReference type="Pfam" id="PF07743">
    <property type="entry name" value="HSCB_C"/>
    <property type="match status" value="1"/>
</dbReference>
<dbReference type="AlphaFoldDB" id="A0A653CID0"/>
<evidence type="ECO:0000259" key="4">
    <source>
        <dbReference type="PROSITE" id="PS50076"/>
    </source>
</evidence>
<name>A0A653CID0_CALMS</name>
<dbReference type="InterPro" id="IPR004640">
    <property type="entry name" value="HscB"/>
</dbReference>
<dbReference type="GO" id="GO:0005739">
    <property type="term" value="C:mitochondrion"/>
    <property type="evidence" value="ECO:0007669"/>
    <property type="project" value="TreeGrafter"/>
</dbReference>
<dbReference type="NCBIfam" id="TIGR00714">
    <property type="entry name" value="hscB"/>
    <property type="match status" value="1"/>
</dbReference>
<reference evidence="5 6" key="1">
    <citation type="submission" date="2019-01" db="EMBL/GenBank/DDBJ databases">
        <authorList>
            <person name="Sayadi A."/>
        </authorList>
    </citation>
    <scope>NUCLEOTIDE SEQUENCE [LARGE SCALE GENOMIC DNA]</scope>
</reference>
<dbReference type="Gene3D" id="1.10.287.110">
    <property type="entry name" value="DnaJ domain"/>
    <property type="match status" value="1"/>
</dbReference>
<feature type="non-terminal residue" evidence="5">
    <location>
        <position position="1"/>
    </location>
</feature>
<dbReference type="SMART" id="SM00271">
    <property type="entry name" value="DnaJ"/>
    <property type="match status" value="1"/>
</dbReference>
<feature type="domain" description="J" evidence="4">
    <location>
        <begin position="123"/>
        <end position="197"/>
    </location>
</feature>
<dbReference type="CDD" id="cd06257">
    <property type="entry name" value="DnaJ"/>
    <property type="match status" value="1"/>
</dbReference>
<accession>A0A653CID0</accession>
<evidence type="ECO:0000256" key="3">
    <source>
        <dbReference type="SAM" id="Coils"/>
    </source>
</evidence>
<dbReference type="SUPFAM" id="SSF47144">
    <property type="entry name" value="HSC20 (HSCB), C-terminal oligomerisation domain"/>
    <property type="match status" value="1"/>
</dbReference>
<dbReference type="GO" id="GO:0001671">
    <property type="term" value="F:ATPase activator activity"/>
    <property type="evidence" value="ECO:0007669"/>
    <property type="project" value="InterPro"/>
</dbReference>
<keyword evidence="3" id="KW-0175">Coiled coil</keyword>
<sequence length="290" mass="33642">FIFYFLPFANLGTTINHYQLIAVIVESASRKIVSFGYGLNFLLIKMRTLTGLIKNNHIFLDFIKSENNYAVQLNRDIVFISRKLFIGKTAFQNACWKCGTDQGSSNLFCEKCNALQHPKEKHNLFKVLKIEEDFKIDEADLKNKFRKMQTMIHPDKFSNRGSTELSISEEYSSLLNKAYSVLQTPLKRAEHLLELKGEQVGESDKIDDPEFLLEMMSLNEEVEEAGNNKQLLKKLFDKNKSVINELEKEIQENFISNNIENTKKNVIKLKYFMSIHNRINKILRELGVTD</sequence>
<organism evidence="5 6">
    <name type="scientific">Callosobruchus maculatus</name>
    <name type="common">Southern cowpea weevil</name>
    <name type="synonym">Pulse bruchid</name>
    <dbReference type="NCBI Taxonomy" id="64391"/>
    <lineage>
        <taxon>Eukaryota</taxon>
        <taxon>Metazoa</taxon>
        <taxon>Ecdysozoa</taxon>
        <taxon>Arthropoda</taxon>
        <taxon>Hexapoda</taxon>
        <taxon>Insecta</taxon>
        <taxon>Pterygota</taxon>
        <taxon>Neoptera</taxon>
        <taxon>Endopterygota</taxon>
        <taxon>Coleoptera</taxon>
        <taxon>Polyphaga</taxon>
        <taxon>Cucujiformia</taxon>
        <taxon>Chrysomeloidea</taxon>
        <taxon>Chrysomelidae</taxon>
        <taxon>Bruchinae</taxon>
        <taxon>Bruchini</taxon>
        <taxon>Callosobruchus</taxon>
    </lineage>
</organism>
<evidence type="ECO:0000256" key="2">
    <source>
        <dbReference type="ARBA" id="ARBA00023186"/>
    </source>
</evidence>
<dbReference type="PANTHER" id="PTHR14021">
    <property type="entry name" value="IRON-SULFUR CLUSTER CO-CHAPERONE PROTEIN HSCB"/>
    <property type="match status" value="1"/>
</dbReference>
<evidence type="ECO:0000313" key="6">
    <source>
        <dbReference type="Proteomes" id="UP000410492"/>
    </source>
</evidence>